<proteinExistence type="predicted"/>
<dbReference type="Proteomes" id="UP000294593">
    <property type="component" value="Unassembled WGS sequence"/>
</dbReference>
<sequence>MAQTLPEEAPQPQPQIAAHSDVVVANGHAAILASSHITAQLPMRLSHTLAATLALFVAPSVTVWAPLAHAADAVGTPAQAPAAKAAAPQASGPNAAATNAAMQILAERQKKAREEAAKRQEAVVEIDERDPAMRAAFKQAQDTLDDFLKIAASGDPKLTTVSMRVAIREGKRKEFIWITPFEAAGKGAFKGRVDNAPTLLKGVKEGQEWRFQRRDVVDWMYVDASKRTMHGNRTTCVQLSKAPPAEVEQIKRSYGLDCQAR</sequence>
<accession>A0A4R6R8F4</accession>
<dbReference type="InterPro" id="IPR018756">
    <property type="entry name" value="DUF2314"/>
</dbReference>
<name>A0A4R6R8F4_9BURK</name>
<comment type="caution">
    <text evidence="2">The sequence shown here is derived from an EMBL/GenBank/DDBJ whole genome shotgun (WGS) entry which is preliminary data.</text>
</comment>
<keyword evidence="3" id="KW-1185">Reference proteome</keyword>
<feature type="domain" description="DUF2314" evidence="1">
    <location>
        <begin position="130"/>
        <end position="257"/>
    </location>
</feature>
<dbReference type="RefSeq" id="WP_166643555.1">
    <property type="nucleotide sequence ID" value="NZ_SNXW01000006.1"/>
</dbReference>
<organism evidence="2 3">
    <name type="scientific">Aquabacterium commune</name>
    <dbReference type="NCBI Taxonomy" id="70586"/>
    <lineage>
        <taxon>Bacteria</taxon>
        <taxon>Pseudomonadati</taxon>
        <taxon>Pseudomonadota</taxon>
        <taxon>Betaproteobacteria</taxon>
        <taxon>Burkholderiales</taxon>
        <taxon>Aquabacterium</taxon>
    </lineage>
</organism>
<dbReference type="AlphaFoldDB" id="A0A4R6R8F4"/>
<dbReference type="EMBL" id="SNXW01000006">
    <property type="protein sequence ID" value="TDP82212.1"/>
    <property type="molecule type" value="Genomic_DNA"/>
</dbReference>
<dbReference type="Pfam" id="PF10077">
    <property type="entry name" value="DUF2314"/>
    <property type="match status" value="1"/>
</dbReference>
<gene>
    <name evidence="2" type="ORF">EV672_106175</name>
</gene>
<protein>
    <submittedName>
        <fullName evidence="2">Uncharacterized protein YegJ (DUF2314 family)</fullName>
    </submittedName>
</protein>
<evidence type="ECO:0000313" key="2">
    <source>
        <dbReference type="EMBL" id="TDP82212.1"/>
    </source>
</evidence>
<evidence type="ECO:0000313" key="3">
    <source>
        <dbReference type="Proteomes" id="UP000294593"/>
    </source>
</evidence>
<evidence type="ECO:0000259" key="1">
    <source>
        <dbReference type="Pfam" id="PF10077"/>
    </source>
</evidence>
<reference evidence="2 3" key="1">
    <citation type="submission" date="2019-03" db="EMBL/GenBank/DDBJ databases">
        <title>Genomic Encyclopedia of Type Strains, Phase IV (KMG-IV): sequencing the most valuable type-strain genomes for metagenomic binning, comparative biology and taxonomic classification.</title>
        <authorList>
            <person name="Goeker M."/>
        </authorList>
    </citation>
    <scope>NUCLEOTIDE SEQUENCE [LARGE SCALE GENOMIC DNA]</scope>
    <source>
        <strain evidence="2 3">DSM 11901</strain>
    </source>
</reference>